<name>A0ACC0XAR6_9ROSI</name>
<sequence length="606" mass="67545">MYEKILKMIRKMWVIWVMMLLWWPTTSSNVKPGCQEKCGDVSVPFPFGIDNLNCAKNESFLLTCDRSKTPATLIFGENITTLNISVEEGIVVASIDSAMRCYNESGLMQETLFDQSIDLGGGLFRFSDTRNKLTAFGCDTLAGMGDWSGSFVSFCGSFCSDNRSVSMNITGDSCSGIGCCQTPLPKSLNSLNIILDTISNHSQFWKFNPCDYAFLADESFNISELKQSIDLEPLKVMKSKITIEWVAKEETCEAGKNSSDYACGRDARCVYSKNGQGYRCLCNEGFRGNPYLPEGCEDFNECEEPENYPCEGTCKNTVGNYTCSCPLGMRGDGKVGCQGYRILTIAAGRATAIAQLTSCDCNHAMGGQVRVGGVTGAAIFVVIIGVLAFIAFKQKKKARNFFENGGMILKNQRVRIFSEAELAKATKNYDNSQFLGEGAYGFVYKGVLPDKTQVAVKKSKEVDKTQINQEFQREIGIVSQINHKNIVKLLGLCLETKVPILVLGFEVSDDDVEMEEIQEVAELAKRCLSSSVKRPSMQEVAEELERLKRLNYNFSAQQNSEETEKLLEERRKLVEEDEYRIIGNVGDQWSNRTFKLSNPLFYKVRA</sequence>
<gene>
    <name evidence="1" type="ORF">Pint_20654</name>
</gene>
<accession>A0ACC0XAR6</accession>
<dbReference type="EMBL" id="CM047748">
    <property type="protein sequence ID" value="KAJ0013368.1"/>
    <property type="molecule type" value="Genomic_DNA"/>
</dbReference>
<evidence type="ECO:0000313" key="1">
    <source>
        <dbReference type="EMBL" id="KAJ0013368.1"/>
    </source>
</evidence>
<protein>
    <submittedName>
        <fullName evidence="1">Uncharacterized protein</fullName>
    </submittedName>
</protein>
<keyword evidence="2" id="KW-1185">Reference proteome</keyword>
<reference evidence="2" key="1">
    <citation type="journal article" date="2023" name="G3 (Bethesda)">
        <title>Genome assembly and association tests identify interacting loci associated with vigor, precocity, and sex in interspecific pistachio rootstocks.</title>
        <authorList>
            <person name="Palmer W."/>
            <person name="Jacygrad E."/>
            <person name="Sagayaradj S."/>
            <person name="Cavanaugh K."/>
            <person name="Han R."/>
            <person name="Bertier L."/>
            <person name="Beede B."/>
            <person name="Kafkas S."/>
            <person name="Golino D."/>
            <person name="Preece J."/>
            <person name="Michelmore R."/>
        </authorList>
    </citation>
    <scope>NUCLEOTIDE SEQUENCE [LARGE SCALE GENOMIC DNA]</scope>
</reference>
<dbReference type="Proteomes" id="UP001163603">
    <property type="component" value="Chromosome 13"/>
</dbReference>
<comment type="caution">
    <text evidence="1">The sequence shown here is derived from an EMBL/GenBank/DDBJ whole genome shotgun (WGS) entry which is preliminary data.</text>
</comment>
<evidence type="ECO:0000313" key="2">
    <source>
        <dbReference type="Proteomes" id="UP001163603"/>
    </source>
</evidence>
<proteinExistence type="predicted"/>
<organism evidence="1 2">
    <name type="scientific">Pistacia integerrima</name>
    <dbReference type="NCBI Taxonomy" id="434235"/>
    <lineage>
        <taxon>Eukaryota</taxon>
        <taxon>Viridiplantae</taxon>
        <taxon>Streptophyta</taxon>
        <taxon>Embryophyta</taxon>
        <taxon>Tracheophyta</taxon>
        <taxon>Spermatophyta</taxon>
        <taxon>Magnoliopsida</taxon>
        <taxon>eudicotyledons</taxon>
        <taxon>Gunneridae</taxon>
        <taxon>Pentapetalae</taxon>
        <taxon>rosids</taxon>
        <taxon>malvids</taxon>
        <taxon>Sapindales</taxon>
        <taxon>Anacardiaceae</taxon>
        <taxon>Pistacia</taxon>
    </lineage>
</organism>